<sequence length="152" mass="16927">MDSPLASSKDLPDEPFDTPAEKVQATHLAQLRAVVDRMTLTCSGFKRHDTRTLELSEGRVRIFSPGSSSSVKSCIDVGRDVHECSLHRGWGCGPKILLLSLSRPPPARRALLRGRAQEQKLYFFEFASEDVAADFHREIRALRPAGDSREPL</sequence>
<evidence type="ECO:0000313" key="1">
    <source>
        <dbReference type="EMBL" id="CAD9640965.1"/>
    </source>
</evidence>
<dbReference type="AlphaFoldDB" id="A0A7S2VND2"/>
<protein>
    <recommendedName>
        <fullName evidence="2">RanBD1 domain-containing protein</fullName>
    </recommendedName>
</protein>
<evidence type="ECO:0008006" key="2">
    <source>
        <dbReference type="Google" id="ProtNLM"/>
    </source>
</evidence>
<gene>
    <name evidence="1" type="ORF">BRAN1462_LOCUS58787</name>
</gene>
<accession>A0A7S2VND2</accession>
<name>A0A7S2VND2_9DINO</name>
<proteinExistence type="predicted"/>
<organism evidence="1">
    <name type="scientific">Zooxanthella nutricula</name>
    <dbReference type="NCBI Taxonomy" id="1333877"/>
    <lineage>
        <taxon>Eukaryota</taxon>
        <taxon>Sar</taxon>
        <taxon>Alveolata</taxon>
        <taxon>Dinophyceae</taxon>
        <taxon>Peridiniales</taxon>
        <taxon>Peridiniales incertae sedis</taxon>
        <taxon>Zooxanthella</taxon>
    </lineage>
</organism>
<dbReference type="EMBL" id="HBGW01092631">
    <property type="protein sequence ID" value="CAD9640965.1"/>
    <property type="molecule type" value="Transcribed_RNA"/>
</dbReference>
<reference evidence="1" key="1">
    <citation type="submission" date="2021-01" db="EMBL/GenBank/DDBJ databases">
        <authorList>
            <person name="Corre E."/>
            <person name="Pelletier E."/>
            <person name="Niang G."/>
            <person name="Scheremetjew M."/>
            <person name="Finn R."/>
            <person name="Kale V."/>
            <person name="Holt S."/>
            <person name="Cochrane G."/>
            <person name="Meng A."/>
            <person name="Brown T."/>
            <person name="Cohen L."/>
        </authorList>
    </citation>
    <scope>NUCLEOTIDE SEQUENCE</scope>
    <source>
        <strain evidence="1">RCC3387</strain>
    </source>
</reference>